<evidence type="ECO:0000313" key="2">
    <source>
        <dbReference type="Proteomes" id="UP001446871"/>
    </source>
</evidence>
<comment type="caution">
    <text evidence="1">The sequence shown here is derived from an EMBL/GenBank/DDBJ whole genome shotgun (WGS) entry which is preliminary data.</text>
</comment>
<dbReference type="EMBL" id="JAQQWM010000006">
    <property type="protein sequence ID" value="KAK8060651.1"/>
    <property type="molecule type" value="Genomic_DNA"/>
</dbReference>
<name>A0ABR1URF0_9PEZI</name>
<evidence type="ECO:0000313" key="1">
    <source>
        <dbReference type="EMBL" id="KAK8060651.1"/>
    </source>
</evidence>
<organism evidence="1 2">
    <name type="scientific">Apiospora saccharicola</name>
    <dbReference type="NCBI Taxonomy" id="335842"/>
    <lineage>
        <taxon>Eukaryota</taxon>
        <taxon>Fungi</taxon>
        <taxon>Dikarya</taxon>
        <taxon>Ascomycota</taxon>
        <taxon>Pezizomycotina</taxon>
        <taxon>Sordariomycetes</taxon>
        <taxon>Xylariomycetidae</taxon>
        <taxon>Amphisphaeriales</taxon>
        <taxon>Apiosporaceae</taxon>
        <taxon>Apiospora</taxon>
    </lineage>
</organism>
<protein>
    <submittedName>
        <fullName evidence="1">Uncharacterized protein</fullName>
    </submittedName>
</protein>
<dbReference type="Proteomes" id="UP001446871">
    <property type="component" value="Unassembled WGS sequence"/>
</dbReference>
<accession>A0ABR1URF0</accession>
<gene>
    <name evidence="1" type="ORF">PG996_010581</name>
</gene>
<reference evidence="1 2" key="1">
    <citation type="submission" date="2023-01" db="EMBL/GenBank/DDBJ databases">
        <title>Analysis of 21 Apiospora genomes using comparative genomics revels a genus with tremendous synthesis potential of carbohydrate active enzymes and secondary metabolites.</title>
        <authorList>
            <person name="Sorensen T."/>
        </authorList>
    </citation>
    <scope>NUCLEOTIDE SEQUENCE [LARGE SCALE GENOMIC DNA]</scope>
    <source>
        <strain evidence="1 2">CBS 83171</strain>
    </source>
</reference>
<proteinExistence type="predicted"/>
<keyword evidence="2" id="KW-1185">Reference proteome</keyword>
<sequence length="109" mass="11676">MLWTSAKPWVAMSSETNTAWTESNNDEVGSLAHVLGGGVADRGGNVGAKGLVQRWNRGLVRDPARAVAGFDDDELVITARYQLVATVKGVVEQLIQCLKIAPRVSCTHS</sequence>